<evidence type="ECO:0000313" key="3">
    <source>
        <dbReference type="Proteomes" id="UP001499990"/>
    </source>
</evidence>
<protein>
    <recommendedName>
        <fullName evidence="4">LysR substrate-binding domain-containing protein</fullName>
    </recommendedName>
</protein>
<evidence type="ECO:0000256" key="1">
    <source>
        <dbReference type="SAM" id="MobiDB-lite"/>
    </source>
</evidence>
<proteinExistence type="predicted"/>
<dbReference type="RefSeq" id="WP_425586251.1">
    <property type="nucleotide sequence ID" value="NZ_BAAAYL010000001.1"/>
</dbReference>
<accession>A0ABP6SHZ9</accession>
<feature type="region of interest" description="Disordered" evidence="1">
    <location>
        <begin position="56"/>
        <end position="81"/>
    </location>
</feature>
<organism evidence="2 3">
    <name type="scientific">Streptomyces sannanensis</name>
    <dbReference type="NCBI Taxonomy" id="285536"/>
    <lineage>
        <taxon>Bacteria</taxon>
        <taxon>Bacillati</taxon>
        <taxon>Actinomycetota</taxon>
        <taxon>Actinomycetes</taxon>
        <taxon>Kitasatosporales</taxon>
        <taxon>Streptomycetaceae</taxon>
        <taxon>Streptomyces</taxon>
    </lineage>
</organism>
<dbReference type="Gene3D" id="3.40.190.10">
    <property type="entry name" value="Periplasmic binding protein-like II"/>
    <property type="match status" value="2"/>
</dbReference>
<comment type="caution">
    <text evidence="2">The sequence shown here is derived from an EMBL/GenBank/DDBJ whole genome shotgun (WGS) entry which is preliminary data.</text>
</comment>
<evidence type="ECO:0008006" key="4">
    <source>
        <dbReference type="Google" id="ProtNLM"/>
    </source>
</evidence>
<reference evidence="3" key="1">
    <citation type="journal article" date="2019" name="Int. J. Syst. Evol. Microbiol.">
        <title>The Global Catalogue of Microorganisms (GCM) 10K type strain sequencing project: providing services to taxonomists for standard genome sequencing and annotation.</title>
        <authorList>
            <consortium name="The Broad Institute Genomics Platform"/>
            <consortium name="The Broad Institute Genome Sequencing Center for Infectious Disease"/>
            <person name="Wu L."/>
            <person name="Ma J."/>
        </authorList>
    </citation>
    <scope>NUCLEOTIDE SEQUENCE [LARGE SCALE GENOMIC DNA]</scope>
    <source>
        <strain evidence="3">JCM 9651</strain>
    </source>
</reference>
<sequence>MGGTGGFRPSVRYDGTDVRALLLLVAAGRGPALLPHVTAAGVPGTVAVPLTRTPARTPHRAADDRRLRGAAETFSGRLLPG</sequence>
<dbReference type="EMBL" id="BAAAYL010000001">
    <property type="protein sequence ID" value="GAA3377000.1"/>
    <property type="molecule type" value="Genomic_DNA"/>
</dbReference>
<gene>
    <name evidence="2" type="ORF">GCM10020367_50920</name>
</gene>
<feature type="compositionally biased region" description="Basic and acidic residues" evidence="1">
    <location>
        <begin position="60"/>
        <end position="69"/>
    </location>
</feature>
<evidence type="ECO:0000313" key="2">
    <source>
        <dbReference type="EMBL" id="GAA3377000.1"/>
    </source>
</evidence>
<dbReference type="Proteomes" id="UP001499990">
    <property type="component" value="Unassembled WGS sequence"/>
</dbReference>
<keyword evidence="3" id="KW-1185">Reference proteome</keyword>
<name>A0ABP6SHZ9_9ACTN</name>